<dbReference type="Pfam" id="PF19992">
    <property type="entry name" value="DUF6427"/>
    <property type="match status" value="1"/>
</dbReference>
<evidence type="ECO:0000313" key="3">
    <source>
        <dbReference type="EMBL" id="TXK05049.1"/>
    </source>
</evidence>
<dbReference type="EMBL" id="VNWL01000010">
    <property type="protein sequence ID" value="TXK05049.1"/>
    <property type="molecule type" value="Genomic_DNA"/>
</dbReference>
<dbReference type="AlphaFoldDB" id="A0A418NAQ6"/>
<feature type="transmembrane region" description="Helical" evidence="1">
    <location>
        <begin position="239"/>
        <end position="257"/>
    </location>
</feature>
<organism evidence="2 4">
    <name type="scientific">Flagellimonas aequoris</name>
    <dbReference type="NCBI Taxonomy" id="2306997"/>
    <lineage>
        <taxon>Bacteria</taxon>
        <taxon>Pseudomonadati</taxon>
        <taxon>Bacteroidota</taxon>
        <taxon>Flavobacteriia</taxon>
        <taxon>Flavobacteriales</taxon>
        <taxon>Flavobacteriaceae</taxon>
        <taxon>Flagellimonas</taxon>
    </lineage>
</organism>
<sequence>MISSFFGKTKPIVHFVLGILLLLFYFSRIFFIAGEKSFFEEFPWELLAFGVLLLVIFIIHQIVRTEKLTDFNSYAMLFFALLAIAFSEEFEQKNAIFTNLFLLLALWRLLSIKSVKNVKHKIFDASLLIALASLFYDWALVFLVLIFVVINMYDRKTFKNWLVPLLGVATIFVLTFTTLKVLGSLDFFERHYQFTLSFLEAYSFLQVLNVKALVYFILVLIIAILVFLRMRSVGGGKLLHLRILFLALVFGILITLFTPVDESPVLITFFPASVFLANYFEAIKRPKLQEVVLILCLLLSFLLFALELNR</sequence>
<feature type="transmembrane region" description="Helical" evidence="1">
    <location>
        <begin position="263"/>
        <end position="280"/>
    </location>
</feature>
<reference evidence="3 5" key="2">
    <citation type="submission" date="2019-07" db="EMBL/GenBank/DDBJ databases">
        <title>Draft genome of two Muricauda strains isolated from deep sea.</title>
        <authorList>
            <person name="Sun C."/>
        </authorList>
    </citation>
    <scope>NUCLEOTIDE SEQUENCE [LARGE SCALE GENOMIC DNA]</scope>
    <source>
        <strain evidence="3 5">NH166</strain>
    </source>
</reference>
<feature type="transmembrane region" description="Helical" evidence="1">
    <location>
        <begin position="12"/>
        <end position="34"/>
    </location>
</feature>
<feature type="transmembrane region" description="Helical" evidence="1">
    <location>
        <begin position="122"/>
        <end position="150"/>
    </location>
</feature>
<dbReference type="RefSeq" id="WP_119639166.1">
    <property type="nucleotide sequence ID" value="NZ_QXFJ01000011.1"/>
</dbReference>
<keyword evidence="1" id="KW-0812">Transmembrane</keyword>
<evidence type="ECO:0000313" key="4">
    <source>
        <dbReference type="Proteomes" id="UP000284189"/>
    </source>
</evidence>
<dbReference type="EMBL" id="QXFJ01000011">
    <property type="protein sequence ID" value="RIV72548.1"/>
    <property type="molecule type" value="Genomic_DNA"/>
</dbReference>
<feature type="transmembrane region" description="Helical" evidence="1">
    <location>
        <begin position="94"/>
        <end position="110"/>
    </location>
</feature>
<keyword evidence="5" id="KW-1185">Reference proteome</keyword>
<feature type="transmembrane region" description="Helical" evidence="1">
    <location>
        <begin position="162"/>
        <end position="183"/>
    </location>
</feature>
<protein>
    <recommendedName>
        <fullName evidence="6">Beta-carotene 15,15'-monooxygenase</fullName>
    </recommendedName>
</protein>
<accession>A0A418NAQ6</accession>
<evidence type="ECO:0000313" key="5">
    <source>
        <dbReference type="Proteomes" id="UP000321528"/>
    </source>
</evidence>
<evidence type="ECO:0008006" key="6">
    <source>
        <dbReference type="Google" id="ProtNLM"/>
    </source>
</evidence>
<evidence type="ECO:0000256" key="1">
    <source>
        <dbReference type="SAM" id="Phobius"/>
    </source>
</evidence>
<feature type="transmembrane region" description="Helical" evidence="1">
    <location>
        <begin position="203"/>
        <end position="227"/>
    </location>
</feature>
<gene>
    <name evidence="2" type="ORF">D2U88_04750</name>
    <name evidence="3" type="ORF">FQ019_04720</name>
</gene>
<dbReference type="Proteomes" id="UP000321528">
    <property type="component" value="Unassembled WGS sequence"/>
</dbReference>
<dbReference type="Proteomes" id="UP000284189">
    <property type="component" value="Unassembled WGS sequence"/>
</dbReference>
<feature type="transmembrane region" description="Helical" evidence="1">
    <location>
        <begin position="46"/>
        <end position="65"/>
    </location>
</feature>
<keyword evidence="1" id="KW-0472">Membrane</keyword>
<keyword evidence="1" id="KW-1133">Transmembrane helix</keyword>
<name>A0A418NAQ6_9FLAO</name>
<evidence type="ECO:0000313" key="2">
    <source>
        <dbReference type="EMBL" id="RIV72548.1"/>
    </source>
</evidence>
<proteinExistence type="predicted"/>
<reference evidence="2 4" key="1">
    <citation type="submission" date="2018-08" db="EMBL/GenBank/DDBJ databases">
        <title>Proposal of Muricauda 72 sp.nov. and Muricauda NH166 sp.nov., isolated from seawater.</title>
        <authorList>
            <person name="Cheng H."/>
            <person name="Wu Y.-H."/>
            <person name="Guo L.-L."/>
            <person name="Xu X.-W."/>
        </authorList>
    </citation>
    <scope>NUCLEOTIDE SEQUENCE [LARGE SCALE GENOMIC DNA]</scope>
    <source>
        <strain evidence="2 4">NH166</strain>
    </source>
</reference>
<comment type="caution">
    <text evidence="2">The sequence shown here is derived from an EMBL/GenBank/DDBJ whole genome shotgun (WGS) entry which is preliminary data.</text>
</comment>
<feature type="transmembrane region" description="Helical" evidence="1">
    <location>
        <begin position="292"/>
        <end position="308"/>
    </location>
</feature>
<dbReference type="InterPro" id="IPR045625">
    <property type="entry name" value="DUF6427"/>
</dbReference>
<dbReference type="OrthoDB" id="1439867at2"/>